<dbReference type="Pfam" id="PF07574">
    <property type="entry name" value="SMC_Nse1"/>
    <property type="match status" value="1"/>
</dbReference>
<keyword evidence="2" id="KW-0479">Metal-binding</keyword>
<dbReference type="PANTHER" id="PTHR20973">
    <property type="entry name" value="NON-SMC ELEMENT 1-RELATED"/>
    <property type="match status" value="1"/>
</dbReference>
<feature type="compositionally biased region" description="Basic residues" evidence="3">
    <location>
        <begin position="226"/>
        <end position="235"/>
    </location>
</feature>
<keyword evidence="2" id="KW-0227">DNA damage</keyword>
<gene>
    <name evidence="4" type="ORF">BU14_0438s0005</name>
</gene>
<feature type="region of interest" description="Disordered" evidence="3">
    <location>
        <begin position="203"/>
        <end position="274"/>
    </location>
</feature>
<dbReference type="GO" id="GO:0000724">
    <property type="term" value="P:double-strand break repair via homologous recombination"/>
    <property type="evidence" value="ECO:0007669"/>
    <property type="project" value="TreeGrafter"/>
</dbReference>
<comment type="subcellular location">
    <subcellularLocation>
        <location evidence="2">Nucleus</location>
    </subcellularLocation>
    <subcellularLocation>
        <location evidence="1">Plastid</location>
    </subcellularLocation>
</comment>
<feature type="compositionally biased region" description="Basic and acidic residues" evidence="3">
    <location>
        <begin position="207"/>
        <end position="219"/>
    </location>
</feature>
<dbReference type="GO" id="GO:0008270">
    <property type="term" value="F:zinc ion binding"/>
    <property type="evidence" value="ECO:0007669"/>
    <property type="project" value="UniProtKB-KW"/>
</dbReference>
<reference evidence="4 5" key="1">
    <citation type="submission" date="2017-03" db="EMBL/GenBank/DDBJ databases">
        <title>WGS assembly of Porphyra umbilicalis.</title>
        <authorList>
            <person name="Brawley S.H."/>
            <person name="Blouin N.A."/>
            <person name="Ficko-Blean E."/>
            <person name="Wheeler G.L."/>
            <person name="Lohr M."/>
            <person name="Goodson H.V."/>
            <person name="Jenkins J.W."/>
            <person name="Blaby-Haas C.E."/>
            <person name="Helliwell K.E."/>
            <person name="Chan C."/>
            <person name="Marriage T."/>
            <person name="Bhattacharya D."/>
            <person name="Klein A.S."/>
            <person name="Badis Y."/>
            <person name="Brodie J."/>
            <person name="Cao Y."/>
            <person name="Collen J."/>
            <person name="Dittami S.M."/>
            <person name="Gachon C.M."/>
            <person name="Green B.R."/>
            <person name="Karpowicz S."/>
            <person name="Kim J.W."/>
            <person name="Kudahl U."/>
            <person name="Lin S."/>
            <person name="Michel G."/>
            <person name="Mittag M."/>
            <person name="Olson B.J."/>
            <person name="Pangilinan J."/>
            <person name="Peng Y."/>
            <person name="Qiu H."/>
            <person name="Shu S."/>
            <person name="Singer J.T."/>
            <person name="Smith A.G."/>
            <person name="Sprecher B.N."/>
            <person name="Wagner V."/>
            <person name="Wang W."/>
            <person name="Wang Z.-Y."/>
            <person name="Yan J."/>
            <person name="Yarish C."/>
            <person name="Zoeuner-Riek S."/>
            <person name="Zhuang Y."/>
            <person name="Zou Y."/>
            <person name="Lindquist E.A."/>
            <person name="Grimwood J."/>
            <person name="Barry K."/>
            <person name="Rokhsar D.S."/>
            <person name="Schmutz J."/>
            <person name="Stiller J.W."/>
            <person name="Grossman A.R."/>
            <person name="Prochnik S.E."/>
        </authorList>
    </citation>
    <scope>NUCLEOTIDE SEQUENCE [LARGE SCALE GENOMIC DNA]</scope>
    <source>
        <strain evidence="4">4086291</strain>
    </source>
</reference>
<dbReference type="Gene3D" id="1.10.10.10">
    <property type="entry name" value="Winged helix-like DNA-binding domain superfamily/Winged helix DNA-binding domain"/>
    <property type="match status" value="1"/>
</dbReference>
<evidence type="ECO:0000256" key="1">
    <source>
        <dbReference type="ARBA" id="ARBA00004474"/>
    </source>
</evidence>
<dbReference type="InterPro" id="IPR011513">
    <property type="entry name" value="Nse1"/>
</dbReference>
<keyword evidence="2" id="KW-0808">Transferase</keyword>
<comment type="catalytic activity">
    <reaction evidence="2">
        <text>S-ubiquitinyl-[E2 ubiquitin-conjugating enzyme]-L-cysteine + [acceptor protein]-L-lysine = [E2 ubiquitin-conjugating enzyme]-L-cysteine + N(6)-ubiquitinyl-[acceptor protein]-L-lysine.</text>
        <dbReference type="EC" id="2.3.2.27"/>
    </reaction>
</comment>
<dbReference type="GO" id="GO:0061630">
    <property type="term" value="F:ubiquitin protein ligase activity"/>
    <property type="evidence" value="ECO:0007669"/>
    <property type="project" value="UniProtKB-EC"/>
</dbReference>
<dbReference type="Gene3D" id="3.90.1150.220">
    <property type="match status" value="1"/>
</dbReference>
<feature type="compositionally biased region" description="Acidic residues" evidence="3">
    <location>
        <begin position="241"/>
        <end position="250"/>
    </location>
</feature>
<dbReference type="PANTHER" id="PTHR20973:SF0">
    <property type="entry name" value="NON-STRUCTURAL MAINTENANCE OF CHROMOSOMES ELEMENT 1 HOMOLOG"/>
    <property type="match status" value="1"/>
</dbReference>
<keyword evidence="2" id="KW-0234">DNA repair</keyword>
<name>A0A1X6NV82_PORUM</name>
<keyword evidence="2" id="KW-0833">Ubl conjugation pathway</keyword>
<keyword evidence="2" id="KW-0863">Zinc-finger</keyword>
<accession>A0A1X6NV82</accession>
<sequence length="274" mass="30278">MGLSKTQRAFLHGMMAARVLSERRTAALYFRCSVDAAKLSGRDLPAHASAIPDEDKLDTYIGAVNVPLEKFHIQLRKGYSPCDNGTFWGVVNTINDESSKLASEYQPPQVALFQSIVQALLEVEEARMTMSDAQALGPELERNLTLKISEAGKAIQSFHKARWLRQIKPSAGVGGVVMVTFGVRAVLELPDVKSHVARHAAVMKRLSRGDKGDKGDRSDGGGAEQRRKRGSSRRVLHSDSDGEEEEEGEQEREKEDVDDEEKGRGEESDDEEEE</sequence>
<protein>
    <recommendedName>
        <fullName evidence="2">Non-structural maintenance of chromosomes element 1 homolog</fullName>
        <ecNumber evidence="2">2.3.2.27</ecNumber>
    </recommendedName>
</protein>
<dbReference type="AlphaFoldDB" id="A0A1X6NV82"/>
<dbReference type="EC" id="2.3.2.27" evidence="2"/>
<dbReference type="InterPro" id="IPR036388">
    <property type="entry name" value="WH-like_DNA-bd_sf"/>
</dbReference>
<dbReference type="EMBL" id="KV919063">
    <property type="protein sequence ID" value="OSX72410.1"/>
    <property type="molecule type" value="Genomic_DNA"/>
</dbReference>
<comment type="subunit">
    <text evidence="2">Component of the Smc5-Smc6 complex.</text>
</comment>
<evidence type="ECO:0000313" key="4">
    <source>
        <dbReference type="EMBL" id="OSX72410.1"/>
    </source>
</evidence>
<comment type="similarity">
    <text evidence="2">Belongs to the NSE1 family.</text>
</comment>
<dbReference type="GO" id="GO:0005634">
    <property type="term" value="C:nucleus"/>
    <property type="evidence" value="ECO:0007669"/>
    <property type="project" value="UniProtKB-SubCell"/>
</dbReference>
<organism evidence="4 5">
    <name type="scientific">Porphyra umbilicalis</name>
    <name type="common">Purple laver</name>
    <name type="synonym">Red alga</name>
    <dbReference type="NCBI Taxonomy" id="2786"/>
    <lineage>
        <taxon>Eukaryota</taxon>
        <taxon>Rhodophyta</taxon>
        <taxon>Bangiophyceae</taxon>
        <taxon>Bangiales</taxon>
        <taxon>Bangiaceae</taxon>
        <taxon>Porphyra</taxon>
    </lineage>
</organism>
<keyword evidence="2" id="KW-0233">DNA recombination</keyword>
<evidence type="ECO:0000256" key="3">
    <source>
        <dbReference type="SAM" id="MobiDB-lite"/>
    </source>
</evidence>
<evidence type="ECO:0000256" key="2">
    <source>
        <dbReference type="RuleBase" id="RU368018"/>
    </source>
</evidence>
<keyword evidence="2" id="KW-0862">Zinc</keyword>
<keyword evidence="2" id="KW-0539">Nucleus</keyword>
<evidence type="ECO:0000313" key="5">
    <source>
        <dbReference type="Proteomes" id="UP000218209"/>
    </source>
</evidence>
<feature type="compositionally biased region" description="Basic and acidic residues" evidence="3">
    <location>
        <begin position="251"/>
        <end position="266"/>
    </location>
</feature>
<dbReference type="Proteomes" id="UP000218209">
    <property type="component" value="Unassembled WGS sequence"/>
</dbReference>
<proteinExistence type="inferred from homology"/>
<keyword evidence="5" id="KW-1185">Reference proteome</keyword>
<dbReference type="OrthoDB" id="185455at2759"/>
<dbReference type="GO" id="GO:0009536">
    <property type="term" value="C:plastid"/>
    <property type="evidence" value="ECO:0007669"/>
    <property type="project" value="UniProtKB-SubCell"/>
</dbReference>
<dbReference type="GO" id="GO:0030915">
    <property type="term" value="C:Smc5-Smc6 complex"/>
    <property type="evidence" value="ECO:0007669"/>
    <property type="project" value="UniProtKB-UniRule"/>
</dbReference>